<sequence length="186" mass="21915">MEQKISLCNNEPSQHISRGLQTSPMTQLVERPEFGKRAYDRYGTRRFHWEEKDEYGVYRDDQGHARDVDGHIMHVFMDDIRKLMERASRDEHIYICLPEHVSSFTQTKLVPEIYTKDEIYEMFYGLVDYMHRGDEARHSHIQTQRAVEATAPASIDRNHSTSVDDNLPHSHPMKSQPDFHTRAEID</sequence>
<dbReference type="EMBL" id="QGKX02000088">
    <property type="protein sequence ID" value="KAF3584388.1"/>
    <property type="molecule type" value="Genomic_DNA"/>
</dbReference>
<accession>A0A8S9RVG5</accession>
<evidence type="ECO:0000313" key="3">
    <source>
        <dbReference type="Proteomes" id="UP000712600"/>
    </source>
</evidence>
<dbReference type="Proteomes" id="UP000712600">
    <property type="component" value="Unassembled WGS sequence"/>
</dbReference>
<proteinExistence type="predicted"/>
<dbReference type="AlphaFoldDB" id="A0A8S9RVG5"/>
<evidence type="ECO:0000313" key="2">
    <source>
        <dbReference type="EMBL" id="KAF3584388.1"/>
    </source>
</evidence>
<protein>
    <submittedName>
        <fullName evidence="2">Uncharacterized protein</fullName>
    </submittedName>
</protein>
<feature type="compositionally biased region" description="Basic and acidic residues" evidence="1">
    <location>
        <begin position="177"/>
        <end position="186"/>
    </location>
</feature>
<comment type="caution">
    <text evidence="2">The sequence shown here is derived from an EMBL/GenBank/DDBJ whole genome shotgun (WGS) entry which is preliminary data.</text>
</comment>
<evidence type="ECO:0000256" key="1">
    <source>
        <dbReference type="SAM" id="MobiDB-lite"/>
    </source>
</evidence>
<feature type="region of interest" description="Disordered" evidence="1">
    <location>
        <begin position="138"/>
        <end position="186"/>
    </location>
</feature>
<name>A0A8S9RVG5_BRACR</name>
<reference evidence="2" key="1">
    <citation type="submission" date="2019-12" db="EMBL/GenBank/DDBJ databases">
        <title>Genome sequencing and annotation of Brassica cretica.</title>
        <authorList>
            <person name="Studholme D.J."/>
            <person name="Sarris P."/>
        </authorList>
    </citation>
    <scope>NUCLEOTIDE SEQUENCE</scope>
    <source>
        <strain evidence="2">PFS-109/04</strain>
        <tissue evidence="2">Leaf</tissue>
    </source>
</reference>
<gene>
    <name evidence="2" type="ORF">F2Q69_00030712</name>
</gene>
<organism evidence="2 3">
    <name type="scientific">Brassica cretica</name>
    <name type="common">Mustard</name>
    <dbReference type="NCBI Taxonomy" id="69181"/>
    <lineage>
        <taxon>Eukaryota</taxon>
        <taxon>Viridiplantae</taxon>
        <taxon>Streptophyta</taxon>
        <taxon>Embryophyta</taxon>
        <taxon>Tracheophyta</taxon>
        <taxon>Spermatophyta</taxon>
        <taxon>Magnoliopsida</taxon>
        <taxon>eudicotyledons</taxon>
        <taxon>Gunneridae</taxon>
        <taxon>Pentapetalae</taxon>
        <taxon>rosids</taxon>
        <taxon>malvids</taxon>
        <taxon>Brassicales</taxon>
        <taxon>Brassicaceae</taxon>
        <taxon>Brassiceae</taxon>
        <taxon>Brassica</taxon>
    </lineage>
</organism>